<evidence type="ECO:0000313" key="2">
    <source>
        <dbReference type="EMBL" id="GJT43114.1"/>
    </source>
</evidence>
<name>A0ABQ5DW59_9ASTR</name>
<dbReference type="Proteomes" id="UP001151760">
    <property type="component" value="Unassembled WGS sequence"/>
</dbReference>
<feature type="compositionally biased region" description="Basic and acidic residues" evidence="1">
    <location>
        <begin position="33"/>
        <end position="50"/>
    </location>
</feature>
<gene>
    <name evidence="2" type="ORF">Tco_0951829</name>
</gene>
<dbReference type="EMBL" id="BQNB010015701">
    <property type="protein sequence ID" value="GJT43114.1"/>
    <property type="molecule type" value="Genomic_DNA"/>
</dbReference>
<organism evidence="2 3">
    <name type="scientific">Tanacetum coccineum</name>
    <dbReference type="NCBI Taxonomy" id="301880"/>
    <lineage>
        <taxon>Eukaryota</taxon>
        <taxon>Viridiplantae</taxon>
        <taxon>Streptophyta</taxon>
        <taxon>Embryophyta</taxon>
        <taxon>Tracheophyta</taxon>
        <taxon>Spermatophyta</taxon>
        <taxon>Magnoliopsida</taxon>
        <taxon>eudicotyledons</taxon>
        <taxon>Gunneridae</taxon>
        <taxon>Pentapetalae</taxon>
        <taxon>asterids</taxon>
        <taxon>campanulids</taxon>
        <taxon>Asterales</taxon>
        <taxon>Asteraceae</taxon>
        <taxon>Asteroideae</taxon>
        <taxon>Anthemideae</taxon>
        <taxon>Anthemidinae</taxon>
        <taxon>Tanacetum</taxon>
    </lineage>
</organism>
<evidence type="ECO:0000313" key="3">
    <source>
        <dbReference type="Proteomes" id="UP001151760"/>
    </source>
</evidence>
<feature type="region of interest" description="Disordered" evidence="1">
    <location>
        <begin position="23"/>
        <end position="50"/>
    </location>
</feature>
<comment type="caution">
    <text evidence="2">The sequence shown here is derived from an EMBL/GenBank/DDBJ whole genome shotgun (WGS) entry which is preliminary data.</text>
</comment>
<sequence>MSLSSKTTVVAAGIYDIEETNNKKQKNGCGQEEMEKRVPVTSDMKPDVNDEKSEEYYYAIEAEEQKHHVVEEEYDQEGDEYNEIETYDYNDLDLAYLGDKSPKL</sequence>
<accession>A0ABQ5DW59</accession>
<protein>
    <submittedName>
        <fullName evidence="2">Uncharacterized protein</fullName>
    </submittedName>
</protein>
<reference evidence="2" key="2">
    <citation type="submission" date="2022-01" db="EMBL/GenBank/DDBJ databases">
        <authorList>
            <person name="Yamashiro T."/>
            <person name="Shiraishi A."/>
            <person name="Satake H."/>
            <person name="Nakayama K."/>
        </authorList>
    </citation>
    <scope>NUCLEOTIDE SEQUENCE</scope>
</reference>
<keyword evidence="3" id="KW-1185">Reference proteome</keyword>
<reference evidence="2" key="1">
    <citation type="journal article" date="2022" name="Int. J. Mol. Sci.">
        <title>Draft Genome of Tanacetum Coccineum: Genomic Comparison of Closely Related Tanacetum-Family Plants.</title>
        <authorList>
            <person name="Yamashiro T."/>
            <person name="Shiraishi A."/>
            <person name="Nakayama K."/>
            <person name="Satake H."/>
        </authorList>
    </citation>
    <scope>NUCLEOTIDE SEQUENCE</scope>
</reference>
<proteinExistence type="predicted"/>
<evidence type="ECO:0000256" key="1">
    <source>
        <dbReference type="SAM" id="MobiDB-lite"/>
    </source>
</evidence>